<reference evidence="2" key="1">
    <citation type="submission" date="2020-11" db="EMBL/GenBank/DDBJ databases">
        <authorList>
            <consortium name="DOE Joint Genome Institute"/>
            <person name="Ahrendt S."/>
            <person name="Riley R."/>
            <person name="Andreopoulos W."/>
            <person name="LaButti K."/>
            <person name="Pangilinan J."/>
            <person name="Ruiz-duenas F.J."/>
            <person name="Barrasa J.M."/>
            <person name="Sanchez-Garcia M."/>
            <person name="Camarero S."/>
            <person name="Miyauchi S."/>
            <person name="Serrano A."/>
            <person name="Linde D."/>
            <person name="Babiker R."/>
            <person name="Drula E."/>
            <person name="Ayuso-Fernandez I."/>
            <person name="Pacheco R."/>
            <person name="Padilla G."/>
            <person name="Ferreira P."/>
            <person name="Barriuso J."/>
            <person name="Kellner H."/>
            <person name="Castanera R."/>
            <person name="Alfaro M."/>
            <person name="Ramirez L."/>
            <person name="Pisabarro A.G."/>
            <person name="Kuo A."/>
            <person name="Tritt A."/>
            <person name="Lipzen A."/>
            <person name="He G."/>
            <person name="Yan M."/>
            <person name="Ng V."/>
            <person name="Cullen D."/>
            <person name="Martin F."/>
            <person name="Rosso M.-N."/>
            <person name="Henrissat B."/>
            <person name="Hibbett D."/>
            <person name="Martinez A.T."/>
            <person name="Grigoriev I.V."/>
        </authorList>
    </citation>
    <scope>NUCLEOTIDE SEQUENCE</scope>
    <source>
        <strain evidence="2">AH 44721</strain>
    </source>
</reference>
<accession>A0A9P5TQA8</accession>
<dbReference type="GO" id="GO:0008948">
    <property type="term" value="F:oxaloacetate decarboxylase activity"/>
    <property type="evidence" value="ECO:0007669"/>
    <property type="project" value="TreeGrafter"/>
</dbReference>
<comment type="cofactor">
    <cofactor evidence="1">
        <name>Mg(2+)</name>
        <dbReference type="ChEBI" id="CHEBI:18420"/>
    </cofactor>
</comment>
<feature type="binding site" evidence="1">
    <location>
        <position position="112"/>
    </location>
    <ligand>
        <name>Mg(2+)</name>
        <dbReference type="ChEBI" id="CHEBI:18420"/>
    </ligand>
</feature>
<comment type="caution">
    <text evidence="2">The sequence shown here is derived from an EMBL/GenBank/DDBJ whole genome shotgun (WGS) entry which is preliminary data.</text>
</comment>
<dbReference type="PANTHER" id="PTHR33254">
    <property type="entry name" value="4-HYDROXY-4-METHYL-2-OXOGLUTARATE ALDOLASE 3-RELATED"/>
    <property type="match status" value="1"/>
</dbReference>
<dbReference type="CDD" id="cd16841">
    <property type="entry name" value="RraA_family"/>
    <property type="match status" value="1"/>
</dbReference>
<evidence type="ECO:0000313" key="3">
    <source>
        <dbReference type="Proteomes" id="UP000724874"/>
    </source>
</evidence>
<keyword evidence="1" id="KW-0479">Metal-binding</keyword>
<proteinExistence type="predicted"/>
<protein>
    <submittedName>
        <fullName evidence="2">RraA-like protein</fullName>
    </submittedName>
</protein>
<feature type="binding site" evidence="1">
    <location>
        <begin position="89"/>
        <end position="92"/>
    </location>
    <ligand>
        <name>substrate</name>
    </ligand>
</feature>
<keyword evidence="3" id="KW-1185">Reference proteome</keyword>
<dbReference type="Proteomes" id="UP000724874">
    <property type="component" value="Unassembled WGS sequence"/>
</dbReference>
<dbReference type="OrthoDB" id="1476984at2759"/>
<evidence type="ECO:0000313" key="2">
    <source>
        <dbReference type="EMBL" id="KAF8904418.1"/>
    </source>
</evidence>
<gene>
    <name evidence="2" type="ORF">CPB84DRAFT_1727729</name>
</gene>
<sequence>MSLSGFSSCEISDALIKLSLPHGGHIPDIHLVSPVNSDLRLCGPAYTVQFVLASDPSAPKLTTHFVDTVPEGSVILLDVPPQTKNAVWGGLMTAGALARGAKGVIISGRCRDIAEHRAQGFPVFSRAHSTLGQSPFTRPSAVNIPLTIIPQGPGADVFPAVTVQPGDWLIADEDGVVCIPKDLEAQVVELAIKGREIDDRCMKDIQAGKGVQQSFKLHRGK</sequence>
<dbReference type="AlphaFoldDB" id="A0A9P5TQA8"/>
<keyword evidence="1" id="KW-0460">Magnesium</keyword>
<dbReference type="SUPFAM" id="SSF89562">
    <property type="entry name" value="RraA-like"/>
    <property type="match status" value="1"/>
</dbReference>
<dbReference type="Gene3D" id="3.50.30.40">
    <property type="entry name" value="Ribonuclease E inhibitor RraA/RraA-like"/>
    <property type="match status" value="1"/>
</dbReference>
<dbReference type="GO" id="GO:0047443">
    <property type="term" value="F:4-hydroxy-4-methyl-2-oxoglutarate aldolase activity"/>
    <property type="evidence" value="ECO:0007669"/>
    <property type="project" value="TreeGrafter"/>
</dbReference>
<dbReference type="InterPro" id="IPR005493">
    <property type="entry name" value="RraA/RraA-like"/>
</dbReference>
<name>A0A9P5TQA8_GYMJU</name>
<dbReference type="GO" id="GO:0046872">
    <property type="term" value="F:metal ion binding"/>
    <property type="evidence" value="ECO:0007669"/>
    <property type="project" value="UniProtKB-KW"/>
</dbReference>
<dbReference type="Pfam" id="PF03737">
    <property type="entry name" value="RraA-like"/>
    <property type="match status" value="1"/>
</dbReference>
<dbReference type="InterPro" id="IPR036704">
    <property type="entry name" value="RraA/RraA-like_sf"/>
</dbReference>
<dbReference type="PANTHER" id="PTHR33254:SF4">
    <property type="entry name" value="4-HYDROXY-4-METHYL-2-OXOGLUTARATE ALDOLASE 3-RELATED"/>
    <property type="match status" value="1"/>
</dbReference>
<organism evidence="2 3">
    <name type="scientific">Gymnopilus junonius</name>
    <name type="common">Spectacular rustgill mushroom</name>
    <name type="synonym">Gymnopilus spectabilis subsp. junonius</name>
    <dbReference type="NCBI Taxonomy" id="109634"/>
    <lineage>
        <taxon>Eukaryota</taxon>
        <taxon>Fungi</taxon>
        <taxon>Dikarya</taxon>
        <taxon>Basidiomycota</taxon>
        <taxon>Agaricomycotina</taxon>
        <taxon>Agaricomycetes</taxon>
        <taxon>Agaricomycetidae</taxon>
        <taxon>Agaricales</taxon>
        <taxon>Agaricineae</taxon>
        <taxon>Hymenogastraceae</taxon>
        <taxon>Gymnopilus</taxon>
    </lineage>
</organism>
<evidence type="ECO:0000256" key="1">
    <source>
        <dbReference type="PIRSR" id="PIRSR605493-1"/>
    </source>
</evidence>
<feature type="binding site" evidence="1">
    <location>
        <position position="111"/>
    </location>
    <ligand>
        <name>substrate</name>
    </ligand>
</feature>
<dbReference type="EMBL" id="JADNYJ010000026">
    <property type="protein sequence ID" value="KAF8904418.1"/>
    <property type="molecule type" value="Genomic_DNA"/>
</dbReference>